<evidence type="ECO:0000313" key="13">
    <source>
        <dbReference type="Proteomes" id="UP000317977"/>
    </source>
</evidence>
<keyword evidence="7 10" id="KW-1133">Transmembrane helix</keyword>
<dbReference type="GO" id="GO:0016020">
    <property type="term" value="C:membrane"/>
    <property type="evidence" value="ECO:0007669"/>
    <property type="project" value="UniProtKB-SubCell"/>
</dbReference>
<evidence type="ECO:0000256" key="9">
    <source>
        <dbReference type="PROSITE-ProRule" id="PRU10141"/>
    </source>
</evidence>
<keyword evidence="3 10" id="KW-0812">Transmembrane</keyword>
<dbReference type="OrthoDB" id="6111975at2"/>
<comment type="caution">
    <text evidence="12">The sequence shown here is derived from an EMBL/GenBank/DDBJ whole genome shotgun (WGS) entry which is preliminary data.</text>
</comment>
<dbReference type="Pfam" id="PF00069">
    <property type="entry name" value="Pkinase"/>
    <property type="match status" value="1"/>
</dbReference>
<proteinExistence type="predicted"/>
<evidence type="ECO:0000256" key="2">
    <source>
        <dbReference type="ARBA" id="ARBA00022679"/>
    </source>
</evidence>
<keyword evidence="6 9" id="KW-0067">ATP-binding</keyword>
<dbReference type="SUPFAM" id="SSF56112">
    <property type="entry name" value="Protein kinase-like (PK-like)"/>
    <property type="match status" value="1"/>
</dbReference>
<feature type="transmembrane region" description="Helical" evidence="10">
    <location>
        <begin position="1015"/>
        <end position="1031"/>
    </location>
</feature>
<feature type="domain" description="Protein kinase" evidence="11">
    <location>
        <begin position="86"/>
        <end position="353"/>
    </location>
</feature>
<dbReference type="Gene3D" id="1.10.510.10">
    <property type="entry name" value="Transferase(Phosphotransferase) domain 1"/>
    <property type="match status" value="1"/>
</dbReference>
<dbReference type="PROSITE" id="PS00107">
    <property type="entry name" value="PROTEIN_KINASE_ATP"/>
    <property type="match status" value="1"/>
</dbReference>
<sequence>MTTEKSDPSNCPECGERLALIQQRAFCPVCAMRDALRTDVSGASGASVSRQSFDLTHSMEIPLGGSVPDSHDEFRELMAGEKFGEYQIVRRLGRGGMGIVYEADHLPTSRRVALKVMTHSWDDRTARARFLREGRLAASINHPNSVYVYGTEEIDGRPTISMELVRGRTLGDCVKSDGPLTSQQAVDAVLQIIDGLDAANEAGVLHRDVKPSNCFVDENGQVKIGDFGLSITTAGRMESDPHHPAMTEVTREGMFLGTPAYASPEQLRGEPLDHRSDIYAVGVTLYYLLSGKVPFAADNMVQLLARVLDNAAPPLKTIAPNVPAELDAIVDRCLRKAAGARFASYAELRLALLPLSSQAPITAALGSRFLAGVIDFALISFALLPLSAFSMFSNGQPPLAGDPFPSASTLLMSTFAIVLQWLYFGCGEWRFGKTVGKHLLGLRVTSMQSKPKLSVALSRSAFFLLVPLIPVLIANSIGYWQTMKVGLSFPQALTLALLGWSRFLLLAAMFGTARRRNGNASVYDLLTGTRVIVKPVATWVRSAPVNTTDSFDTRDAETIGPYHVLNSIGETDSGELLLGYDARLLRRVWIHRTDFSGDRSAVLFSRESAKNGHGNTWLRWLGGSPVVSEKRSDKPNHDWDCYEALSGGPISDIASSSLDWQVAKRVLSNLAAELLAIGDRKGTTDYVSLEHCWVTDEGQLKLLPFAVALDGTPSKSDDEKSGQPMHLLRQVSEIFEEQFALVGASGQSMSLSEREDLSQLKAAESVADAVRIADELACRGSVRVQPRVMGMIAASLVLPFFSIFSLLATTVLYDRQEASMPEVRELADAMELRNFTARGGGLSQLERRNVIEKYIRVEFDDLYQDQHRMSSLFAQTHLMRDRPSLERIFATKRPSDEEATEAIRLFKEIEAKQSVPPRIVNSPINYGSAIFWGAYTWLQFVWFPSLFTGLLFRGGSLLRLFGLTLVNRRGQRASGLRVLIRMGFSGLFPLAAIIAYGLLSSMYDNKLAPVSKQEIVAAFLVLVSCAAVVIYRSRERLFSDRCAGTYLVAR</sequence>
<organism evidence="12 13">
    <name type="scientific">Rubripirellula reticaptiva</name>
    <dbReference type="NCBI Taxonomy" id="2528013"/>
    <lineage>
        <taxon>Bacteria</taxon>
        <taxon>Pseudomonadati</taxon>
        <taxon>Planctomycetota</taxon>
        <taxon>Planctomycetia</taxon>
        <taxon>Pirellulales</taxon>
        <taxon>Pirellulaceae</taxon>
        <taxon>Rubripirellula</taxon>
    </lineage>
</organism>
<evidence type="ECO:0000259" key="11">
    <source>
        <dbReference type="PROSITE" id="PS50011"/>
    </source>
</evidence>
<dbReference type="Pfam" id="PF06271">
    <property type="entry name" value="RDD"/>
    <property type="match status" value="1"/>
</dbReference>
<dbReference type="GO" id="GO:0005524">
    <property type="term" value="F:ATP binding"/>
    <property type="evidence" value="ECO:0007669"/>
    <property type="project" value="UniProtKB-UniRule"/>
</dbReference>
<feature type="binding site" evidence="9">
    <location>
        <position position="115"/>
    </location>
    <ligand>
        <name>ATP</name>
        <dbReference type="ChEBI" id="CHEBI:30616"/>
    </ligand>
</feature>
<evidence type="ECO:0000313" key="12">
    <source>
        <dbReference type="EMBL" id="TWU55326.1"/>
    </source>
</evidence>
<accession>A0A5C6F5G0</accession>
<dbReference type="PROSITE" id="PS00108">
    <property type="entry name" value="PROTEIN_KINASE_ST"/>
    <property type="match status" value="1"/>
</dbReference>
<name>A0A5C6F5G0_9BACT</name>
<dbReference type="AlphaFoldDB" id="A0A5C6F5G0"/>
<feature type="transmembrane region" description="Helical" evidence="10">
    <location>
        <begin position="460"/>
        <end position="480"/>
    </location>
</feature>
<keyword evidence="5 12" id="KW-0418">Kinase</keyword>
<dbReference type="PANTHER" id="PTHR43289:SF34">
    <property type="entry name" value="SERINE_THREONINE-PROTEIN KINASE YBDM-RELATED"/>
    <property type="match status" value="1"/>
</dbReference>
<evidence type="ECO:0000256" key="10">
    <source>
        <dbReference type="SAM" id="Phobius"/>
    </source>
</evidence>
<dbReference type="GO" id="GO:0004674">
    <property type="term" value="F:protein serine/threonine kinase activity"/>
    <property type="evidence" value="ECO:0007669"/>
    <property type="project" value="UniProtKB-EC"/>
</dbReference>
<evidence type="ECO:0000256" key="5">
    <source>
        <dbReference type="ARBA" id="ARBA00022777"/>
    </source>
</evidence>
<keyword evidence="13" id="KW-1185">Reference proteome</keyword>
<dbReference type="InterPro" id="IPR010432">
    <property type="entry name" value="RDD"/>
</dbReference>
<dbReference type="InterPro" id="IPR000719">
    <property type="entry name" value="Prot_kinase_dom"/>
</dbReference>
<dbReference type="EC" id="2.7.11.1" evidence="12"/>
<keyword evidence="2 12" id="KW-0808">Transferase</keyword>
<keyword evidence="8 10" id="KW-0472">Membrane</keyword>
<reference evidence="12 13" key="1">
    <citation type="submission" date="2019-02" db="EMBL/GenBank/DDBJ databases">
        <title>Deep-cultivation of Planctomycetes and their phenomic and genomic characterization uncovers novel biology.</title>
        <authorList>
            <person name="Wiegand S."/>
            <person name="Jogler M."/>
            <person name="Boedeker C."/>
            <person name="Pinto D."/>
            <person name="Vollmers J."/>
            <person name="Rivas-Marin E."/>
            <person name="Kohn T."/>
            <person name="Peeters S.H."/>
            <person name="Heuer A."/>
            <person name="Rast P."/>
            <person name="Oberbeckmann S."/>
            <person name="Bunk B."/>
            <person name="Jeske O."/>
            <person name="Meyerdierks A."/>
            <person name="Storesund J.E."/>
            <person name="Kallscheuer N."/>
            <person name="Luecker S."/>
            <person name="Lage O.M."/>
            <person name="Pohl T."/>
            <person name="Merkel B.J."/>
            <person name="Hornburger P."/>
            <person name="Mueller R.-W."/>
            <person name="Bruemmer F."/>
            <person name="Labrenz M."/>
            <person name="Spormann A.M."/>
            <person name="Op Den Camp H."/>
            <person name="Overmann J."/>
            <person name="Amann R."/>
            <person name="Jetten M.S.M."/>
            <person name="Mascher T."/>
            <person name="Medema M.H."/>
            <person name="Devos D.P."/>
            <person name="Kaster A.-K."/>
            <person name="Ovreas L."/>
            <person name="Rohde M."/>
            <person name="Galperin M.Y."/>
            <person name="Jogler C."/>
        </authorList>
    </citation>
    <scope>NUCLEOTIDE SEQUENCE [LARGE SCALE GENOMIC DNA]</scope>
    <source>
        <strain evidence="12 13">Poly59</strain>
    </source>
</reference>
<feature type="transmembrane region" description="Helical" evidence="10">
    <location>
        <begin position="941"/>
        <end position="966"/>
    </location>
</feature>
<gene>
    <name evidence="12" type="primary">pknH_1</name>
    <name evidence="12" type="ORF">Poly59_16230</name>
</gene>
<feature type="transmembrane region" description="Helical" evidence="10">
    <location>
        <begin position="492"/>
        <end position="511"/>
    </location>
</feature>
<dbReference type="InterPro" id="IPR017441">
    <property type="entry name" value="Protein_kinase_ATP_BS"/>
</dbReference>
<feature type="transmembrane region" description="Helical" evidence="10">
    <location>
        <begin position="978"/>
        <end position="1003"/>
    </location>
</feature>
<dbReference type="Gene3D" id="3.30.200.20">
    <property type="entry name" value="Phosphorylase Kinase, domain 1"/>
    <property type="match status" value="1"/>
</dbReference>
<evidence type="ECO:0000256" key="6">
    <source>
        <dbReference type="ARBA" id="ARBA00022840"/>
    </source>
</evidence>
<dbReference type="InterPro" id="IPR008271">
    <property type="entry name" value="Ser/Thr_kinase_AS"/>
</dbReference>
<evidence type="ECO:0000256" key="7">
    <source>
        <dbReference type="ARBA" id="ARBA00022989"/>
    </source>
</evidence>
<dbReference type="EMBL" id="SJPX01000002">
    <property type="protein sequence ID" value="TWU55326.1"/>
    <property type="molecule type" value="Genomic_DNA"/>
</dbReference>
<dbReference type="RefSeq" id="WP_146533537.1">
    <property type="nucleotide sequence ID" value="NZ_SJPX01000002.1"/>
</dbReference>
<feature type="transmembrane region" description="Helical" evidence="10">
    <location>
        <begin position="404"/>
        <end position="424"/>
    </location>
</feature>
<dbReference type="Proteomes" id="UP000317977">
    <property type="component" value="Unassembled WGS sequence"/>
</dbReference>
<dbReference type="InterPro" id="IPR011009">
    <property type="entry name" value="Kinase-like_dom_sf"/>
</dbReference>
<protein>
    <submittedName>
        <fullName evidence="12">Serine/threonine-protein kinase PknH</fullName>
        <ecNumber evidence="12">2.7.11.1</ecNumber>
    </submittedName>
</protein>
<feature type="transmembrane region" description="Helical" evidence="10">
    <location>
        <begin position="369"/>
        <end position="392"/>
    </location>
</feature>
<comment type="subcellular location">
    <subcellularLocation>
        <location evidence="1">Membrane</location>
        <topology evidence="1">Multi-pass membrane protein</topology>
    </subcellularLocation>
</comment>
<keyword evidence="4 9" id="KW-0547">Nucleotide-binding</keyword>
<evidence type="ECO:0000256" key="3">
    <source>
        <dbReference type="ARBA" id="ARBA00022692"/>
    </source>
</evidence>
<evidence type="ECO:0000256" key="4">
    <source>
        <dbReference type="ARBA" id="ARBA00022741"/>
    </source>
</evidence>
<dbReference type="PANTHER" id="PTHR43289">
    <property type="entry name" value="MITOGEN-ACTIVATED PROTEIN KINASE KINASE KINASE 20-RELATED"/>
    <property type="match status" value="1"/>
</dbReference>
<dbReference type="CDD" id="cd14014">
    <property type="entry name" value="STKc_PknB_like"/>
    <property type="match status" value="1"/>
</dbReference>
<feature type="transmembrane region" description="Helical" evidence="10">
    <location>
        <begin position="788"/>
        <end position="813"/>
    </location>
</feature>
<dbReference type="PROSITE" id="PS50011">
    <property type="entry name" value="PROTEIN_KINASE_DOM"/>
    <property type="match status" value="1"/>
</dbReference>
<dbReference type="SMART" id="SM00220">
    <property type="entry name" value="S_TKc"/>
    <property type="match status" value="1"/>
</dbReference>
<evidence type="ECO:0000256" key="8">
    <source>
        <dbReference type="ARBA" id="ARBA00023136"/>
    </source>
</evidence>
<evidence type="ECO:0000256" key="1">
    <source>
        <dbReference type="ARBA" id="ARBA00004141"/>
    </source>
</evidence>